<name>A0A9X3P6C5_9ACTN</name>
<dbReference type="RefSeq" id="WP_270108214.1">
    <property type="nucleotide sequence ID" value="NZ_JAPZVP010000002.1"/>
</dbReference>
<protein>
    <submittedName>
        <fullName evidence="1">Uncharacterized protein</fullName>
    </submittedName>
</protein>
<dbReference type="AlphaFoldDB" id="A0A9X3P6C5"/>
<dbReference type="Proteomes" id="UP001146067">
    <property type="component" value="Unassembled WGS sequence"/>
</dbReference>
<organism evidence="1 2">
    <name type="scientific">Glycomyces luteolus</name>
    <dbReference type="NCBI Taxonomy" id="2670330"/>
    <lineage>
        <taxon>Bacteria</taxon>
        <taxon>Bacillati</taxon>
        <taxon>Actinomycetota</taxon>
        <taxon>Actinomycetes</taxon>
        <taxon>Glycomycetales</taxon>
        <taxon>Glycomycetaceae</taxon>
        <taxon>Glycomyces</taxon>
    </lineage>
</organism>
<accession>A0A9X3P6C5</accession>
<gene>
    <name evidence="1" type="ORF">O1R50_02195</name>
</gene>
<dbReference type="EMBL" id="JAPZVP010000002">
    <property type="protein sequence ID" value="MDA1358411.1"/>
    <property type="molecule type" value="Genomic_DNA"/>
</dbReference>
<proteinExistence type="predicted"/>
<comment type="caution">
    <text evidence="1">The sequence shown here is derived from an EMBL/GenBank/DDBJ whole genome shotgun (WGS) entry which is preliminary data.</text>
</comment>
<evidence type="ECO:0000313" key="2">
    <source>
        <dbReference type="Proteomes" id="UP001146067"/>
    </source>
</evidence>
<evidence type="ECO:0000313" key="1">
    <source>
        <dbReference type="EMBL" id="MDA1358411.1"/>
    </source>
</evidence>
<keyword evidence="2" id="KW-1185">Reference proteome</keyword>
<sequence length="71" mass="7586">MDAYALLAIQMFSTEAQSALPDAPVVADRPTLFDRIAGGVTAAKHGYIARELRVRGGSAVFPKRADVRRAA</sequence>
<reference evidence="1" key="1">
    <citation type="submission" date="2022-12" db="EMBL/GenBank/DDBJ databases">
        <title>Gycomyces niveus sp.nov.,a novel actinomycete isolated from soil in Shouguan.</title>
        <authorList>
            <person name="Yang X."/>
        </authorList>
    </citation>
    <scope>NUCLEOTIDE SEQUENCE</scope>
    <source>
        <strain evidence="1">NEAU-A15</strain>
    </source>
</reference>